<keyword evidence="1" id="KW-0472">Membrane</keyword>
<organism evidence="2 3">
    <name type="scientific">Streptococcus constellatus</name>
    <dbReference type="NCBI Taxonomy" id="76860"/>
    <lineage>
        <taxon>Bacteria</taxon>
        <taxon>Bacillati</taxon>
        <taxon>Bacillota</taxon>
        <taxon>Bacilli</taxon>
        <taxon>Lactobacillales</taxon>
        <taxon>Streptococcaceae</taxon>
        <taxon>Streptococcus</taxon>
        <taxon>Streptococcus anginosus group</taxon>
    </lineage>
</organism>
<keyword evidence="1" id="KW-1133">Transmembrane helix</keyword>
<feature type="transmembrane region" description="Helical" evidence="1">
    <location>
        <begin position="82"/>
        <end position="98"/>
    </location>
</feature>
<evidence type="ECO:0000313" key="3">
    <source>
        <dbReference type="Proteomes" id="UP000031339"/>
    </source>
</evidence>
<gene>
    <name evidence="2" type="ORF">RN79_07415</name>
</gene>
<dbReference type="STRING" id="862969.SCI_1752"/>
<keyword evidence="1" id="KW-0812">Transmembrane</keyword>
<protein>
    <submittedName>
        <fullName evidence="2">Uncharacterized protein</fullName>
    </submittedName>
</protein>
<evidence type="ECO:0000256" key="1">
    <source>
        <dbReference type="SAM" id="Phobius"/>
    </source>
</evidence>
<sequence length="224" mass="25648">MSKKKKDTPLVFLVLLKWLAELIYFVGIVFVAGTALLLLTYNILNIPLDYIHIVALLASFIYILAGFLVANSSEDIVIASNYFKILSALGYLAVISYFDNQLFDYLKNPIVDICLAIPFLIAIIYKKFYRKMIYHAVFKKNHSVSFYSEYSSIEEIKASMLEAVREAVKDEHKENVEVVGKNFRQDVKGNIIGIFNISLARKLFKITQPKLMLITLNFNINNNE</sequence>
<accession>A0A0C1HTX0</accession>
<proteinExistence type="predicted"/>
<dbReference type="AlphaFoldDB" id="A0A0C1HTX0"/>
<dbReference type="OrthoDB" id="2235008at2"/>
<dbReference type="RefSeq" id="WP_039677601.1">
    <property type="nucleotide sequence ID" value="NZ_CP185263.1"/>
</dbReference>
<dbReference type="eggNOG" id="ENOG5030423">
    <property type="taxonomic scope" value="Bacteria"/>
</dbReference>
<feature type="transmembrane region" description="Helical" evidence="1">
    <location>
        <begin position="110"/>
        <end position="129"/>
    </location>
</feature>
<comment type="caution">
    <text evidence="2">The sequence shown here is derived from an EMBL/GenBank/DDBJ whole genome shotgun (WGS) entry which is preliminary data.</text>
</comment>
<dbReference type="EMBL" id="JWIY01000003">
    <property type="protein sequence ID" value="KIC77523.1"/>
    <property type="molecule type" value="Genomic_DNA"/>
</dbReference>
<reference evidence="2 3" key="1">
    <citation type="submission" date="2014-12" db="EMBL/GenBank/DDBJ databases">
        <title>Partial genome sequence of Streptococcus constellatus KCOM 1650 (= ChDC B144).</title>
        <authorList>
            <person name="Kook J.-K."/>
            <person name="Park S.-N."/>
            <person name="Lim Y.K."/>
            <person name="Jo E."/>
        </authorList>
    </citation>
    <scope>NUCLEOTIDE SEQUENCE [LARGE SCALE GENOMIC DNA]</scope>
    <source>
        <strain evidence="2 3">KCOM 1650</strain>
    </source>
</reference>
<feature type="transmembrane region" description="Helical" evidence="1">
    <location>
        <begin position="50"/>
        <end position="70"/>
    </location>
</feature>
<name>A0A0C1HTX0_STRCV</name>
<evidence type="ECO:0000313" key="2">
    <source>
        <dbReference type="EMBL" id="KIC77523.1"/>
    </source>
</evidence>
<dbReference type="Proteomes" id="UP000031339">
    <property type="component" value="Unassembled WGS sequence"/>
</dbReference>
<feature type="transmembrane region" description="Helical" evidence="1">
    <location>
        <begin position="21"/>
        <end position="44"/>
    </location>
</feature>